<reference evidence="1" key="2">
    <citation type="journal article" date="2022" name="New Phytol.">
        <title>Evolutionary transition to the ectomycorrhizal habit in the genomes of a hyperdiverse lineage of mushroom-forming fungi.</title>
        <authorList>
            <person name="Looney B."/>
            <person name="Miyauchi S."/>
            <person name="Morin E."/>
            <person name="Drula E."/>
            <person name="Courty P.E."/>
            <person name="Kohler A."/>
            <person name="Kuo A."/>
            <person name="LaButti K."/>
            <person name="Pangilinan J."/>
            <person name="Lipzen A."/>
            <person name="Riley R."/>
            <person name="Andreopoulos W."/>
            <person name="He G."/>
            <person name="Johnson J."/>
            <person name="Nolan M."/>
            <person name="Tritt A."/>
            <person name="Barry K.W."/>
            <person name="Grigoriev I.V."/>
            <person name="Nagy L.G."/>
            <person name="Hibbett D."/>
            <person name="Henrissat B."/>
            <person name="Matheny P.B."/>
            <person name="Labbe J."/>
            <person name="Martin F.M."/>
        </authorList>
    </citation>
    <scope>NUCLEOTIDE SEQUENCE</scope>
    <source>
        <strain evidence="1">HHB10654</strain>
    </source>
</reference>
<sequence>MSGYKNFAVVGAGKVGSFVLEEILEAKEDGAVDRVMILTRQESVSKESTQKFVARGAEVVAVDYADKAALKQVLIGVDAIVSTISLFALDPQATIAEAAFEAGVKLFVPSEYGGVTEGNEALFAGKARLHAKLKEIGIPHLLVYTGPFADYTWAQKVILANSGNMVLDLDIEHGKVAVGGDGNSPITFTARPDIARFLVYALTKLPAERLENNAYEKKTGKKLDVTYRPIPELEAAVADNPYDFASYLHLEWALGRGIVGLPDNELYPGWHPKTVIEILAHSHVG</sequence>
<dbReference type="Proteomes" id="UP000814140">
    <property type="component" value="Unassembled WGS sequence"/>
</dbReference>
<name>A0ACB8TGC5_9AGAM</name>
<gene>
    <name evidence="1" type="ORF">BV25DRAFT_1835106</name>
</gene>
<organism evidence="1 2">
    <name type="scientific">Artomyces pyxidatus</name>
    <dbReference type="NCBI Taxonomy" id="48021"/>
    <lineage>
        <taxon>Eukaryota</taxon>
        <taxon>Fungi</taxon>
        <taxon>Dikarya</taxon>
        <taxon>Basidiomycota</taxon>
        <taxon>Agaricomycotina</taxon>
        <taxon>Agaricomycetes</taxon>
        <taxon>Russulales</taxon>
        <taxon>Auriscalpiaceae</taxon>
        <taxon>Artomyces</taxon>
    </lineage>
</organism>
<protein>
    <submittedName>
        <fullName evidence="1">NAD-P-binding protein</fullName>
    </submittedName>
</protein>
<accession>A0ACB8TGC5</accession>
<dbReference type="EMBL" id="MU277190">
    <property type="protein sequence ID" value="KAI0067435.1"/>
    <property type="molecule type" value="Genomic_DNA"/>
</dbReference>
<proteinExistence type="predicted"/>
<keyword evidence="2" id="KW-1185">Reference proteome</keyword>
<evidence type="ECO:0000313" key="2">
    <source>
        <dbReference type="Proteomes" id="UP000814140"/>
    </source>
</evidence>
<evidence type="ECO:0000313" key="1">
    <source>
        <dbReference type="EMBL" id="KAI0067435.1"/>
    </source>
</evidence>
<comment type="caution">
    <text evidence="1">The sequence shown here is derived from an EMBL/GenBank/DDBJ whole genome shotgun (WGS) entry which is preliminary data.</text>
</comment>
<reference evidence="1" key="1">
    <citation type="submission" date="2021-03" db="EMBL/GenBank/DDBJ databases">
        <authorList>
            <consortium name="DOE Joint Genome Institute"/>
            <person name="Ahrendt S."/>
            <person name="Looney B.P."/>
            <person name="Miyauchi S."/>
            <person name="Morin E."/>
            <person name="Drula E."/>
            <person name="Courty P.E."/>
            <person name="Chicoki N."/>
            <person name="Fauchery L."/>
            <person name="Kohler A."/>
            <person name="Kuo A."/>
            <person name="Labutti K."/>
            <person name="Pangilinan J."/>
            <person name="Lipzen A."/>
            <person name="Riley R."/>
            <person name="Andreopoulos W."/>
            <person name="He G."/>
            <person name="Johnson J."/>
            <person name="Barry K.W."/>
            <person name="Grigoriev I.V."/>
            <person name="Nagy L."/>
            <person name="Hibbett D."/>
            <person name="Henrissat B."/>
            <person name="Matheny P.B."/>
            <person name="Labbe J."/>
            <person name="Martin F."/>
        </authorList>
    </citation>
    <scope>NUCLEOTIDE SEQUENCE</scope>
    <source>
        <strain evidence="1">HHB10654</strain>
    </source>
</reference>